<dbReference type="RefSeq" id="WP_135987130.1">
    <property type="nucleotide sequence ID" value="NZ_JAASQM010000003.1"/>
</dbReference>
<evidence type="ECO:0000313" key="9">
    <source>
        <dbReference type="EMBL" id="TGX38226.1"/>
    </source>
</evidence>
<dbReference type="GO" id="GO:0005198">
    <property type="term" value="F:structural molecule activity"/>
    <property type="evidence" value="ECO:0007669"/>
    <property type="project" value="InterPro"/>
</dbReference>
<dbReference type="PANTHER" id="PTHR30033">
    <property type="entry name" value="FLAGELLAR HOOK-ASSOCIATED PROTEIN 1"/>
    <property type="match status" value="1"/>
</dbReference>
<gene>
    <name evidence="9" type="primary">flgK</name>
    <name evidence="9" type="ORF">E5A74_18530</name>
</gene>
<keyword evidence="10" id="KW-1185">Reference proteome</keyword>
<feature type="domain" description="Flagellar basal-body/hook protein C-terminal" evidence="7">
    <location>
        <begin position="407"/>
        <end position="444"/>
    </location>
</feature>
<protein>
    <recommendedName>
        <fullName evidence="4">Flagellar hook-associated protein 1</fullName>
    </recommendedName>
</protein>
<dbReference type="AlphaFoldDB" id="A0A4S1WC69"/>
<reference evidence="9 10" key="1">
    <citation type="submission" date="2019-04" db="EMBL/GenBank/DDBJ databases">
        <title>Sphingomonas psychrotolerans sp. nov., isolated from soil in the Tianshan Mountains, Xinjiang, China.</title>
        <authorList>
            <person name="Luo Y."/>
            <person name="Sheng H."/>
        </authorList>
    </citation>
    <scope>NUCLEOTIDE SEQUENCE [LARGE SCALE GENOMIC DNA]</scope>
    <source>
        <strain evidence="9 10">KIS18-15</strain>
    </source>
</reference>
<sequence>MSDMLSIGASSLRAYQTALTTTSENIANAGQAGYSRRTAPVREVVAPGGLATGNAQGMGVVVNGIARATDIYKTAAVRTATAELARTETGATWLERIEGSLSGNQLGERLTAFFNAAKKVAADPASSAPRATMLEAASSVAASFAATGAALDGAMADLDASAGAAATQLNGLASALGKVNAGLGRSAPGTSGQAALLDQRDKLLEEMSAIADVSVTTDDFGKATVRVGGVAGPVLVEGENAGAVTYARSDAGLVAYAVHFQGQSSAVSPSGGTLAGLAEGAQRIADAHAEINRLATDFANGVNAVQAAGDDLDGNPGAPMFAIGDPASQLSLVLDDPRGIAAAGRGAGVRDNGNLAGFETLRSTARSEDGVASLTTANAAALSARTAVAEAQTAMRDSAIAERSAAVGVNIDEEAVDLIRFQQAYQASTRVIQVARETLQSILDIR</sequence>
<evidence type="ECO:0000256" key="1">
    <source>
        <dbReference type="ARBA" id="ARBA00004365"/>
    </source>
</evidence>
<dbReference type="InterPro" id="IPR053927">
    <property type="entry name" value="FlgK_helical"/>
</dbReference>
<proteinExistence type="inferred from homology"/>
<dbReference type="GO" id="GO:0009424">
    <property type="term" value="C:bacterial-type flagellum hook"/>
    <property type="evidence" value="ECO:0007669"/>
    <property type="project" value="InterPro"/>
</dbReference>
<dbReference type="InterPro" id="IPR002371">
    <property type="entry name" value="FlgK"/>
</dbReference>
<keyword evidence="5" id="KW-0964">Secreted</keyword>
<keyword evidence="6" id="KW-0975">Bacterial flagellum</keyword>
<dbReference type="EMBL" id="SRXU01000010">
    <property type="protein sequence ID" value="TGX38226.1"/>
    <property type="molecule type" value="Genomic_DNA"/>
</dbReference>
<dbReference type="InterPro" id="IPR010930">
    <property type="entry name" value="Flg_bb/hook_C_dom"/>
</dbReference>
<evidence type="ECO:0000259" key="7">
    <source>
        <dbReference type="Pfam" id="PF06429"/>
    </source>
</evidence>
<evidence type="ECO:0000256" key="3">
    <source>
        <dbReference type="ARBA" id="ARBA00009677"/>
    </source>
</evidence>
<comment type="similarity">
    <text evidence="3">Belongs to the flagella basal body rod proteins family.</text>
</comment>
<dbReference type="NCBIfam" id="TIGR02492">
    <property type="entry name" value="flgK_ends"/>
    <property type="match status" value="1"/>
</dbReference>
<dbReference type="Pfam" id="PF22638">
    <property type="entry name" value="FlgK_D1"/>
    <property type="match status" value="1"/>
</dbReference>
<dbReference type="OrthoDB" id="7181295at2"/>
<accession>A0A4S1WC69</accession>
<dbReference type="Proteomes" id="UP000309848">
    <property type="component" value="Unassembled WGS sequence"/>
</dbReference>
<dbReference type="GO" id="GO:0005576">
    <property type="term" value="C:extracellular region"/>
    <property type="evidence" value="ECO:0007669"/>
    <property type="project" value="UniProtKB-SubCell"/>
</dbReference>
<comment type="caution">
    <text evidence="9">The sequence shown here is derived from an EMBL/GenBank/DDBJ whole genome shotgun (WGS) entry which is preliminary data.</text>
</comment>
<feature type="domain" description="Flagellar hook-associated protein FlgK helical" evidence="8">
    <location>
        <begin position="96"/>
        <end position="321"/>
    </location>
</feature>
<dbReference type="SUPFAM" id="SSF64518">
    <property type="entry name" value="Phase 1 flagellin"/>
    <property type="match status" value="1"/>
</dbReference>
<keyword evidence="9" id="KW-0282">Flagellum</keyword>
<dbReference type="GO" id="GO:0044780">
    <property type="term" value="P:bacterial-type flagellum assembly"/>
    <property type="evidence" value="ECO:0007669"/>
    <property type="project" value="InterPro"/>
</dbReference>
<evidence type="ECO:0000313" key="10">
    <source>
        <dbReference type="Proteomes" id="UP000309848"/>
    </source>
</evidence>
<dbReference type="PANTHER" id="PTHR30033:SF2">
    <property type="entry name" value="FLAGELLAR HOOK PROTEIN"/>
    <property type="match status" value="1"/>
</dbReference>
<comment type="subcellular location">
    <subcellularLocation>
        <location evidence="1">Bacterial flagellum</location>
    </subcellularLocation>
    <subcellularLocation>
        <location evidence="2">Secreted</location>
    </subcellularLocation>
</comment>
<evidence type="ECO:0000256" key="4">
    <source>
        <dbReference type="ARBA" id="ARBA00016244"/>
    </source>
</evidence>
<evidence type="ECO:0000259" key="8">
    <source>
        <dbReference type="Pfam" id="PF22638"/>
    </source>
</evidence>
<evidence type="ECO:0000256" key="6">
    <source>
        <dbReference type="ARBA" id="ARBA00023143"/>
    </source>
</evidence>
<name>A0A4S1WC69_9SPHN</name>
<evidence type="ECO:0000256" key="5">
    <source>
        <dbReference type="ARBA" id="ARBA00022525"/>
    </source>
</evidence>
<keyword evidence="9" id="KW-0966">Cell projection</keyword>
<evidence type="ECO:0000256" key="2">
    <source>
        <dbReference type="ARBA" id="ARBA00004613"/>
    </source>
</evidence>
<organism evidence="9 10">
    <name type="scientific">Sphingomonas naasensis</name>
    <dbReference type="NCBI Taxonomy" id="1344951"/>
    <lineage>
        <taxon>Bacteria</taxon>
        <taxon>Pseudomonadati</taxon>
        <taxon>Pseudomonadota</taxon>
        <taxon>Alphaproteobacteria</taxon>
        <taxon>Sphingomonadales</taxon>
        <taxon>Sphingomonadaceae</taxon>
        <taxon>Sphingomonas</taxon>
    </lineage>
</organism>
<dbReference type="Pfam" id="PF06429">
    <property type="entry name" value="Flg_bbr_C"/>
    <property type="match status" value="1"/>
</dbReference>
<keyword evidence="9" id="KW-0969">Cilium</keyword>